<dbReference type="CDD" id="cd16380">
    <property type="entry name" value="YitT_C"/>
    <property type="match status" value="1"/>
</dbReference>
<dbReference type="InterPro" id="IPR019264">
    <property type="entry name" value="DUF2179"/>
</dbReference>
<feature type="transmembrane region" description="Helical" evidence="6">
    <location>
        <begin position="128"/>
        <end position="149"/>
    </location>
</feature>
<protein>
    <submittedName>
        <fullName evidence="8">Membrane protein</fullName>
    </submittedName>
</protein>
<dbReference type="InterPro" id="IPR015867">
    <property type="entry name" value="N-reg_PII/ATP_PRibTrfase_C"/>
</dbReference>
<dbReference type="Pfam" id="PF10035">
    <property type="entry name" value="DUF2179"/>
    <property type="match status" value="1"/>
</dbReference>
<evidence type="ECO:0000256" key="4">
    <source>
        <dbReference type="ARBA" id="ARBA00022989"/>
    </source>
</evidence>
<feature type="transmembrane region" description="Helical" evidence="6">
    <location>
        <begin position="57"/>
        <end position="75"/>
    </location>
</feature>
<evidence type="ECO:0000256" key="1">
    <source>
        <dbReference type="ARBA" id="ARBA00004651"/>
    </source>
</evidence>
<comment type="caution">
    <text evidence="8">The sequence shown here is derived from an EMBL/GenBank/DDBJ whole genome shotgun (WGS) entry which is preliminary data.</text>
</comment>
<dbReference type="PANTHER" id="PTHR33545">
    <property type="entry name" value="UPF0750 MEMBRANE PROTEIN YITT-RELATED"/>
    <property type="match status" value="1"/>
</dbReference>
<evidence type="ECO:0000259" key="7">
    <source>
        <dbReference type="Pfam" id="PF10035"/>
    </source>
</evidence>
<feature type="domain" description="DUF2179" evidence="7">
    <location>
        <begin position="199"/>
        <end position="253"/>
    </location>
</feature>
<evidence type="ECO:0000256" key="5">
    <source>
        <dbReference type="ARBA" id="ARBA00023136"/>
    </source>
</evidence>
<evidence type="ECO:0000313" key="8">
    <source>
        <dbReference type="EMBL" id="GIO65503.1"/>
    </source>
</evidence>
<sequence>MAVALEVFLVPNDIIDGGITGISIVLSKITALPLGIFLFIINLPFLFLGYKQIGKTFAISTLYGIVVMSVTTQLLHHVSPFTNEKILAVLFGGLILGLGVGLVIRFGGSLDGTEIVAILLSKKTRIPVGQIIMIMNVFIFIIAGFVFGWDSAMYSIFTYYMASKVMDIVVEGLNESKSVTIISSEYEEISQTIQDRLGRTTTFIYARGGYSREDTQMIYCVVTRLELAKLKSVVQEIDPKAFIAIEHVSDVLGGNFEKSAIH</sequence>
<evidence type="ECO:0000256" key="3">
    <source>
        <dbReference type="ARBA" id="ARBA00022692"/>
    </source>
</evidence>
<accession>A0ABQ4LQT0</accession>
<gene>
    <name evidence="8" type="ORF">J21TS3_03240</name>
</gene>
<dbReference type="InterPro" id="IPR051461">
    <property type="entry name" value="UPF0750_membrane"/>
</dbReference>
<evidence type="ECO:0000256" key="6">
    <source>
        <dbReference type="SAM" id="Phobius"/>
    </source>
</evidence>
<comment type="subcellular location">
    <subcellularLocation>
        <location evidence="1">Cell membrane</location>
        <topology evidence="1">Multi-pass membrane protein</topology>
    </subcellularLocation>
</comment>
<feature type="transmembrane region" description="Helical" evidence="6">
    <location>
        <begin position="31"/>
        <end position="50"/>
    </location>
</feature>
<dbReference type="InterPro" id="IPR003740">
    <property type="entry name" value="YitT"/>
</dbReference>
<dbReference type="EMBL" id="BORW01000001">
    <property type="protein sequence ID" value="GIO65503.1"/>
    <property type="molecule type" value="Genomic_DNA"/>
</dbReference>
<dbReference type="PIRSF" id="PIRSF006483">
    <property type="entry name" value="Membrane_protein_YitT"/>
    <property type="match status" value="1"/>
</dbReference>
<reference evidence="8 9" key="1">
    <citation type="submission" date="2021-03" db="EMBL/GenBank/DDBJ databases">
        <title>Antimicrobial resistance genes in bacteria isolated from Japanese honey, and their potential for conferring macrolide and lincosamide resistance in the American foulbrood pathogen Paenibacillus larvae.</title>
        <authorList>
            <person name="Okamoto M."/>
            <person name="Kumagai M."/>
            <person name="Kanamori H."/>
            <person name="Takamatsu D."/>
        </authorList>
    </citation>
    <scope>NUCLEOTIDE SEQUENCE [LARGE SCALE GENOMIC DNA]</scope>
    <source>
        <strain evidence="8 9">J21TS3</strain>
    </source>
</reference>
<keyword evidence="4 6" id="KW-1133">Transmembrane helix</keyword>
<dbReference type="Proteomes" id="UP000680638">
    <property type="component" value="Unassembled WGS sequence"/>
</dbReference>
<organism evidence="8 9">
    <name type="scientific">Paenibacillus cookii</name>
    <dbReference type="NCBI Taxonomy" id="157839"/>
    <lineage>
        <taxon>Bacteria</taxon>
        <taxon>Bacillati</taxon>
        <taxon>Bacillota</taxon>
        <taxon>Bacilli</taxon>
        <taxon>Bacillales</taxon>
        <taxon>Paenibacillaceae</taxon>
        <taxon>Paenibacillus</taxon>
    </lineage>
</organism>
<keyword evidence="2" id="KW-1003">Cell membrane</keyword>
<keyword evidence="9" id="KW-1185">Reference proteome</keyword>
<dbReference type="PANTHER" id="PTHR33545:SF3">
    <property type="entry name" value="UPF0750 MEMBRANE PROTEIN YQFU"/>
    <property type="match status" value="1"/>
</dbReference>
<evidence type="ECO:0000313" key="9">
    <source>
        <dbReference type="Proteomes" id="UP000680638"/>
    </source>
</evidence>
<name>A0ABQ4LQT0_9BACL</name>
<evidence type="ECO:0000256" key="2">
    <source>
        <dbReference type="ARBA" id="ARBA00022475"/>
    </source>
</evidence>
<proteinExistence type="predicted"/>
<keyword evidence="3 6" id="KW-0812">Transmembrane</keyword>
<keyword evidence="5 6" id="KW-0472">Membrane</keyword>
<dbReference type="Gene3D" id="3.30.70.120">
    <property type="match status" value="1"/>
</dbReference>
<feature type="transmembrane region" description="Helical" evidence="6">
    <location>
        <begin position="87"/>
        <end position="107"/>
    </location>
</feature>
<dbReference type="Pfam" id="PF02588">
    <property type="entry name" value="YitT_membrane"/>
    <property type="match status" value="1"/>
</dbReference>